<accession>A0ABP5M9U7</accession>
<proteinExistence type="inferred from homology"/>
<keyword evidence="5" id="KW-1185">Reference proteome</keyword>
<evidence type="ECO:0000256" key="2">
    <source>
        <dbReference type="ARBA" id="ARBA00023002"/>
    </source>
</evidence>
<dbReference type="PANTHER" id="PTHR44196">
    <property type="entry name" value="DEHYDROGENASE/REDUCTASE SDR FAMILY MEMBER 7B"/>
    <property type="match status" value="1"/>
</dbReference>
<dbReference type="PANTHER" id="PTHR44196:SF1">
    <property type="entry name" value="DEHYDROGENASE_REDUCTASE SDR FAMILY MEMBER 7B"/>
    <property type="match status" value="1"/>
</dbReference>
<dbReference type="SUPFAM" id="SSF51735">
    <property type="entry name" value="NAD(P)-binding Rossmann-fold domains"/>
    <property type="match status" value="1"/>
</dbReference>
<comment type="similarity">
    <text evidence="1">Belongs to the short-chain dehydrogenases/reductases (SDR) family.</text>
</comment>
<evidence type="ECO:0000256" key="1">
    <source>
        <dbReference type="ARBA" id="ARBA00006484"/>
    </source>
</evidence>
<organism evidence="4 5">
    <name type="scientific">Agrococcus versicolor</name>
    <dbReference type="NCBI Taxonomy" id="501482"/>
    <lineage>
        <taxon>Bacteria</taxon>
        <taxon>Bacillati</taxon>
        <taxon>Actinomycetota</taxon>
        <taxon>Actinomycetes</taxon>
        <taxon>Micrococcales</taxon>
        <taxon>Microbacteriaceae</taxon>
        <taxon>Agrococcus</taxon>
    </lineage>
</organism>
<dbReference type="EMBL" id="BAAAQT010000001">
    <property type="protein sequence ID" value="GAA2171193.1"/>
    <property type="molecule type" value="Genomic_DNA"/>
</dbReference>
<dbReference type="Proteomes" id="UP001501599">
    <property type="component" value="Unassembled WGS sequence"/>
</dbReference>
<keyword evidence="2" id="KW-0560">Oxidoreductase</keyword>
<evidence type="ECO:0000259" key="3">
    <source>
        <dbReference type="SMART" id="SM00822"/>
    </source>
</evidence>
<name>A0ABP5M9U7_9MICO</name>
<dbReference type="RefSeq" id="WP_344339786.1">
    <property type="nucleotide sequence ID" value="NZ_BAAAQT010000001.1"/>
</dbReference>
<evidence type="ECO:0000313" key="4">
    <source>
        <dbReference type="EMBL" id="GAA2171193.1"/>
    </source>
</evidence>
<gene>
    <name evidence="4" type="ORF">GCM10009846_04210</name>
</gene>
<dbReference type="SMART" id="SM00822">
    <property type="entry name" value="PKS_KR"/>
    <property type="match status" value="1"/>
</dbReference>
<evidence type="ECO:0000313" key="5">
    <source>
        <dbReference type="Proteomes" id="UP001501599"/>
    </source>
</evidence>
<protein>
    <submittedName>
        <fullName evidence="4">SDR family oxidoreductase</fullName>
    </submittedName>
</protein>
<sequence>MRIPGSTILIAGGTSGIGLALALRLREAGATVVVAGRRRDRLDAIRDEHGIDGLVVDVTDPTSIATLAADAVAAHPDLDALVTMSGIMELERIGEPGALDVAERTIATNLLGTIRLVEAFLAHLRTRPAATILTVTSGLAYVPLAATPTYSATKAGVHAYTEALREQLRETSVQVVEIAPPLTRTRLRGEGTDNDHALPLEDFVAEVVDILQTQPDAPQVLVERVRRQRFAAADGTYDEVFAAQSGR</sequence>
<dbReference type="Pfam" id="PF00106">
    <property type="entry name" value="adh_short"/>
    <property type="match status" value="1"/>
</dbReference>
<dbReference type="InterPro" id="IPR057326">
    <property type="entry name" value="KR_dom"/>
</dbReference>
<dbReference type="PRINTS" id="PR00081">
    <property type="entry name" value="GDHRDH"/>
</dbReference>
<dbReference type="Gene3D" id="3.40.50.720">
    <property type="entry name" value="NAD(P)-binding Rossmann-like Domain"/>
    <property type="match status" value="1"/>
</dbReference>
<dbReference type="InterPro" id="IPR002347">
    <property type="entry name" value="SDR_fam"/>
</dbReference>
<dbReference type="PROSITE" id="PS00061">
    <property type="entry name" value="ADH_SHORT"/>
    <property type="match status" value="1"/>
</dbReference>
<reference evidence="5" key="1">
    <citation type="journal article" date="2019" name="Int. J. Syst. Evol. Microbiol.">
        <title>The Global Catalogue of Microorganisms (GCM) 10K type strain sequencing project: providing services to taxonomists for standard genome sequencing and annotation.</title>
        <authorList>
            <consortium name="The Broad Institute Genomics Platform"/>
            <consortium name="The Broad Institute Genome Sequencing Center for Infectious Disease"/>
            <person name="Wu L."/>
            <person name="Ma J."/>
        </authorList>
    </citation>
    <scope>NUCLEOTIDE SEQUENCE [LARGE SCALE GENOMIC DNA]</scope>
    <source>
        <strain evidence="5">JCM 16026</strain>
    </source>
</reference>
<dbReference type="InterPro" id="IPR036291">
    <property type="entry name" value="NAD(P)-bd_dom_sf"/>
</dbReference>
<feature type="domain" description="Ketoreductase" evidence="3">
    <location>
        <begin position="6"/>
        <end position="184"/>
    </location>
</feature>
<dbReference type="InterPro" id="IPR020904">
    <property type="entry name" value="Sc_DH/Rdtase_CS"/>
</dbReference>
<comment type="caution">
    <text evidence="4">The sequence shown here is derived from an EMBL/GenBank/DDBJ whole genome shotgun (WGS) entry which is preliminary data.</text>
</comment>